<dbReference type="InterPro" id="IPR036396">
    <property type="entry name" value="Cyt_P450_sf"/>
</dbReference>
<keyword evidence="3 6" id="KW-0479">Metal-binding</keyword>
<dbReference type="GO" id="GO:0020037">
    <property type="term" value="F:heme binding"/>
    <property type="evidence" value="ECO:0007669"/>
    <property type="project" value="InterPro"/>
</dbReference>
<keyword evidence="4 6" id="KW-0408">Iron</keyword>
<keyword evidence="5" id="KW-0560">Oxidoreductase</keyword>
<organism evidence="7 8">
    <name type="scientific">Xylaria arbuscula</name>
    <dbReference type="NCBI Taxonomy" id="114810"/>
    <lineage>
        <taxon>Eukaryota</taxon>
        <taxon>Fungi</taxon>
        <taxon>Dikarya</taxon>
        <taxon>Ascomycota</taxon>
        <taxon>Pezizomycotina</taxon>
        <taxon>Sordariomycetes</taxon>
        <taxon>Xylariomycetidae</taxon>
        <taxon>Xylariales</taxon>
        <taxon>Xylariaceae</taxon>
        <taxon>Xylaria</taxon>
    </lineage>
</organism>
<evidence type="ECO:0000256" key="3">
    <source>
        <dbReference type="ARBA" id="ARBA00022723"/>
    </source>
</evidence>
<dbReference type="InterPro" id="IPR001128">
    <property type="entry name" value="Cyt_P450"/>
</dbReference>
<dbReference type="GO" id="GO:0005506">
    <property type="term" value="F:iron ion binding"/>
    <property type="evidence" value="ECO:0007669"/>
    <property type="project" value="InterPro"/>
</dbReference>
<keyword evidence="5" id="KW-0503">Monooxygenase</keyword>
<dbReference type="EMBL" id="JANPWZ010000124">
    <property type="protein sequence ID" value="KAJ3579174.1"/>
    <property type="molecule type" value="Genomic_DNA"/>
</dbReference>
<evidence type="ECO:0008006" key="9">
    <source>
        <dbReference type="Google" id="ProtNLM"/>
    </source>
</evidence>
<reference evidence="7" key="1">
    <citation type="submission" date="2022-07" db="EMBL/GenBank/DDBJ databases">
        <title>Genome Sequence of Xylaria arbuscula.</title>
        <authorList>
            <person name="Buettner E."/>
        </authorList>
    </citation>
    <scope>NUCLEOTIDE SEQUENCE</scope>
    <source>
        <strain evidence="7">VT107</strain>
    </source>
</reference>
<evidence type="ECO:0000256" key="5">
    <source>
        <dbReference type="ARBA" id="ARBA00023033"/>
    </source>
</evidence>
<evidence type="ECO:0000256" key="1">
    <source>
        <dbReference type="ARBA" id="ARBA00001971"/>
    </source>
</evidence>
<name>A0A9W8TRC9_9PEZI</name>
<evidence type="ECO:0000256" key="2">
    <source>
        <dbReference type="ARBA" id="ARBA00010617"/>
    </source>
</evidence>
<dbReference type="AlphaFoldDB" id="A0A9W8TRC9"/>
<dbReference type="Gene3D" id="1.10.630.10">
    <property type="entry name" value="Cytochrome P450"/>
    <property type="match status" value="1"/>
</dbReference>
<dbReference type="InterPro" id="IPR002403">
    <property type="entry name" value="Cyt_P450_E_grp-IV"/>
</dbReference>
<dbReference type="PANTHER" id="PTHR47582">
    <property type="entry name" value="P450, PUTATIVE (EUROFUNG)-RELATED"/>
    <property type="match status" value="1"/>
</dbReference>
<comment type="similarity">
    <text evidence="2">Belongs to the cytochrome P450 family.</text>
</comment>
<comment type="caution">
    <text evidence="7">The sequence shown here is derived from an EMBL/GenBank/DDBJ whole genome shotgun (WGS) entry which is preliminary data.</text>
</comment>
<comment type="cofactor">
    <cofactor evidence="1 6">
        <name>heme</name>
        <dbReference type="ChEBI" id="CHEBI:30413"/>
    </cofactor>
</comment>
<keyword evidence="8" id="KW-1185">Reference proteome</keyword>
<dbReference type="Pfam" id="PF00067">
    <property type="entry name" value="p450"/>
    <property type="match status" value="1"/>
</dbReference>
<sequence length="515" mass="57843">MPSIITIAFGTIVATYVFFRVLMVSTQDEREPQAIETNIPFLGPMVGMAREKSSFYRRLRDDHHLPIYTLRLPFMRMYIVNSTELIPVLQRYWRTISFSALAIDAGRIIGMSRKAIDTMERDLTSKDGFSASWPKYIAAVMGPGEDLDSMNRRSTEIYAAEMERLRAQGASKIGLWQWSRQMMVVSTTEAVWGPQNPFRDPAIAEAWRFSYVELDSVPFAACSQVDTRTRESCCRFIRYMYNGGYKTASGLVRKRWEHHSSWGFTKEDMGRGELGNAFAVLGNSTPCALWVLYHILSDDAVLAQIRGELSALVQHEKSGDINVKSLDLARVRDACPIFLSTFQEVLRFRAVNPGPRVLLEDVDLNGFLLKKGSRLMIPAPVQHTDTSAWGTDAREFDHMRFVPVPGRKKPCKVAFRAFGGGHVLCPGRHFASTEILALAALLILQFDVAPSAGKWIEPTWRNSPLQAGFPVPDDDISIELTPRESVAATKWHVTFSGSDNAMEIVTEDTVSDVNT</sequence>
<dbReference type="PANTHER" id="PTHR47582:SF1">
    <property type="entry name" value="P450, PUTATIVE (EUROFUNG)-RELATED"/>
    <property type="match status" value="1"/>
</dbReference>
<evidence type="ECO:0000256" key="6">
    <source>
        <dbReference type="PIRSR" id="PIRSR602403-1"/>
    </source>
</evidence>
<protein>
    <recommendedName>
        <fullName evidence="9">Cytochrome P450</fullName>
    </recommendedName>
</protein>
<evidence type="ECO:0000256" key="4">
    <source>
        <dbReference type="ARBA" id="ARBA00023004"/>
    </source>
</evidence>
<gene>
    <name evidence="7" type="ORF">NPX13_g1392</name>
</gene>
<dbReference type="SUPFAM" id="SSF48264">
    <property type="entry name" value="Cytochrome P450"/>
    <property type="match status" value="1"/>
</dbReference>
<accession>A0A9W8TRC9</accession>
<dbReference type="CDD" id="cd11040">
    <property type="entry name" value="CYP7_CYP8-like"/>
    <property type="match status" value="1"/>
</dbReference>
<dbReference type="GO" id="GO:0004497">
    <property type="term" value="F:monooxygenase activity"/>
    <property type="evidence" value="ECO:0007669"/>
    <property type="project" value="UniProtKB-KW"/>
</dbReference>
<feature type="binding site" description="axial binding residue" evidence="6">
    <location>
        <position position="425"/>
    </location>
    <ligand>
        <name>heme</name>
        <dbReference type="ChEBI" id="CHEBI:30413"/>
    </ligand>
    <ligandPart>
        <name>Fe</name>
        <dbReference type="ChEBI" id="CHEBI:18248"/>
    </ligandPart>
</feature>
<evidence type="ECO:0000313" key="7">
    <source>
        <dbReference type="EMBL" id="KAJ3579174.1"/>
    </source>
</evidence>
<dbReference type="PRINTS" id="PR00465">
    <property type="entry name" value="EP450IV"/>
</dbReference>
<dbReference type="InterPro" id="IPR053007">
    <property type="entry name" value="CYP450_monoxygenase_sec-met"/>
</dbReference>
<dbReference type="GO" id="GO:0016705">
    <property type="term" value="F:oxidoreductase activity, acting on paired donors, with incorporation or reduction of molecular oxygen"/>
    <property type="evidence" value="ECO:0007669"/>
    <property type="project" value="InterPro"/>
</dbReference>
<proteinExistence type="inferred from homology"/>
<keyword evidence="6" id="KW-0349">Heme</keyword>
<dbReference type="Proteomes" id="UP001148614">
    <property type="component" value="Unassembled WGS sequence"/>
</dbReference>
<dbReference type="VEuPathDB" id="FungiDB:F4678DRAFT_61051"/>
<evidence type="ECO:0000313" key="8">
    <source>
        <dbReference type="Proteomes" id="UP001148614"/>
    </source>
</evidence>